<protein>
    <submittedName>
        <fullName evidence="2">Uncharacterized protein</fullName>
    </submittedName>
</protein>
<dbReference type="Proteomes" id="UP000886653">
    <property type="component" value="Unassembled WGS sequence"/>
</dbReference>
<evidence type="ECO:0000256" key="1">
    <source>
        <dbReference type="SAM" id="Phobius"/>
    </source>
</evidence>
<name>A0A9P6NUZ4_9BASI</name>
<evidence type="ECO:0000313" key="3">
    <source>
        <dbReference type="Proteomes" id="UP000886653"/>
    </source>
</evidence>
<feature type="transmembrane region" description="Helical" evidence="1">
    <location>
        <begin position="85"/>
        <end position="106"/>
    </location>
</feature>
<keyword evidence="1" id="KW-0812">Transmembrane</keyword>
<evidence type="ECO:0000313" key="2">
    <source>
        <dbReference type="EMBL" id="KAG0152429.1"/>
    </source>
</evidence>
<gene>
    <name evidence="2" type="ORF">CROQUDRAFT_143728</name>
</gene>
<keyword evidence="1" id="KW-0472">Membrane</keyword>
<proteinExistence type="predicted"/>
<reference evidence="2" key="1">
    <citation type="submission" date="2013-11" db="EMBL/GenBank/DDBJ databases">
        <title>Genome sequence of the fusiform rust pathogen reveals effectors for host alternation and coevolution with pine.</title>
        <authorList>
            <consortium name="DOE Joint Genome Institute"/>
            <person name="Smith K."/>
            <person name="Pendleton A."/>
            <person name="Kubisiak T."/>
            <person name="Anderson C."/>
            <person name="Salamov A."/>
            <person name="Aerts A."/>
            <person name="Riley R."/>
            <person name="Clum A."/>
            <person name="Lindquist E."/>
            <person name="Ence D."/>
            <person name="Campbell M."/>
            <person name="Kronenberg Z."/>
            <person name="Feau N."/>
            <person name="Dhillon B."/>
            <person name="Hamelin R."/>
            <person name="Burleigh J."/>
            <person name="Smith J."/>
            <person name="Yandell M."/>
            <person name="Nelson C."/>
            <person name="Grigoriev I."/>
            <person name="Davis J."/>
        </authorList>
    </citation>
    <scope>NUCLEOTIDE SEQUENCE</scope>
    <source>
        <strain evidence="2">G11</strain>
    </source>
</reference>
<organism evidence="2 3">
    <name type="scientific">Cronartium quercuum f. sp. fusiforme G11</name>
    <dbReference type="NCBI Taxonomy" id="708437"/>
    <lineage>
        <taxon>Eukaryota</taxon>
        <taxon>Fungi</taxon>
        <taxon>Dikarya</taxon>
        <taxon>Basidiomycota</taxon>
        <taxon>Pucciniomycotina</taxon>
        <taxon>Pucciniomycetes</taxon>
        <taxon>Pucciniales</taxon>
        <taxon>Coleosporiaceae</taxon>
        <taxon>Cronartium</taxon>
    </lineage>
</organism>
<sequence>MSFGDRKILIKVTPLLYTALAYRSAICLDIKKRAQKGLSHNPILHLNDNVNYPTLNIHTTSEGASYKALNIKIFSCHFNFNPPDIVIFFFFFWTWGTVIKGVLMTFQNAHLSFQV</sequence>
<keyword evidence="3" id="KW-1185">Reference proteome</keyword>
<accession>A0A9P6NUZ4</accession>
<keyword evidence="1" id="KW-1133">Transmembrane helix</keyword>
<dbReference type="AlphaFoldDB" id="A0A9P6NUZ4"/>
<comment type="caution">
    <text evidence="2">The sequence shown here is derived from an EMBL/GenBank/DDBJ whole genome shotgun (WGS) entry which is preliminary data.</text>
</comment>
<dbReference type="EMBL" id="MU167208">
    <property type="protein sequence ID" value="KAG0152429.1"/>
    <property type="molecule type" value="Genomic_DNA"/>
</dbReference>